<comment type="caution">
    <text evidence="5">The sequence shown here is derived from an EMBL/GenBank/DDBJ whole genome shotgun (WGS) entry which is preliminary data.</text>
</comment>
<dbReference type="RefSeq" id="WP_367958316.1">
    <property type="nucleotide sequence ID" value="NZ_JBAKFH010000004.1"/>
</dbReference>
<dbReference type="SMART" id="SM00895">
    <property type="entry name" value="FCD"/>
    <property type="match status" value="1"/>
</dbReference>
<dbReference type="InterPro" id="IPR036388">
    <property type="entry name" value="WH-like_DNA-bd_sf"/>
</dbReference>
<dbReference type="Gene3D" id="1.10.10.10">
    <property type="entry name" value="Winged helix-like DNA-binding domain superfamily/Winged helix DNA-binding domain"/>
    <property type="match status" value="1"/>
</dbReference>
<organism evidence="5 6">
    <name type="scientific">Spiribacter pallidus</name>
    <dbReference type="NCBI Taxonomy" id="1987936"/>
    <lineage>
        <taxon>Bacteria</taxon>
        <taxon>Pseudomonadati</taxon>
        <taxon>Pseudomonadota</taxon>
        <taxon>Gammaproteobacteria</taxon>
        <taxon>Chromatiales</taxon>
        <taxon>Ectothiorhodospiraceae</taxon>
        <taxon>Spiribacter</taxon>
    </lineage>
</organism>
<dbReference type="Proteomes" id="UP001556709">
    <property type="component" value="Unassembled WGS sequence"/>
</dbReference>
<evidence type="ECO:0000256" key="2">
    <source>
        <dbReference type="ARBA" id="ARBA00023125"/>
    </source>
</evidence>
<dbReference type="PANTHER" id="PTHR43537:SF24">
    <property type="entry name" value="GLUCONATE OPERON TRANSCRIPTIONAL REPRESSOR"/>
    <property type="match status" value="1"/>
</dbReference>
<dbReference type="PRINTS" id="PR00035">
    <property type="entry name" value="HTHGNTR"/>
</dbReference>
<dbReference type="InterPro" id="IPR036390">
    <property type="entry name" value="WH_DNA-bd_sf"/>
</dbReference>
<accession>A0ABV3TBV6</accession>
<dbReference type="EMBL" id="JBAKFM010000001">
    <property type="protein sequence ID" value="MEX0468181.1"/>
    <property type="molecule type" value="Genomic_DNA"/>
</dbReference>
<dbReference type="Gene3D" id="1.20.120.530">
    <property type="entry name" value="GntR ligand-binding domain-like"/>
    <property type="match status" value="1"/>
</dbReference>
<name>A0ABV3TBV6_9GAMM</name>
<dbReference type="InterPro" id="IPR008920">
    <property type="entry name" value="TF_FadR/GntR_C"/>
</dbReference>
<dbReference type="Pfam" id="PF00392">
    <property type="entry name" value="GntR"/>
    <property type="match status" value="1"/>
</dbReference>
<feature type="domain" description="HTH gntR-type" evidence="4">
    <location>
        <begin position="10"/>
        <end position="77"/>
    </location>
</feature>
<keyword evidence="1" id="KW-0805">Transcription regulation</keyword>
<dbReference type="InterPro" id="IPR000524">
    <property type="entry name" value="Tscrpt_reg_HTH_GntR"/>
</dbReference>
<dbReference type="PROSITE" id="PS50949">
    <property type="entry name" value="HTH_GNTR"/>
    <property type="match status" value="1"/>
</dbReference>
<dbReference type="SMART" id="SM00345">
    <property type="entry name" value="HTH_GNTR"/>
    <property type="match status" value="1"/>
</dbReference>
<keyword evidence="6" id="KW-1185">Reference proteome</keyword>
<evidence type="ECO:0000313" key="6">
    <source>
        <dbReference type="Proteomes" id="UP001556709"/>
    </source>
</evidence>
<reference evidence="5 6" key="1">
    <citation type="submission" date="2024-02" db="EMBL/GenBank/DDBJ databases">
        <title>New especies of Spiribacter isolated from saline water.</title>
        <authorList>
            <person name="Leon M.J."/>
            <person name="De La Haba R."/>
            <person name="Sanchez-Porro C."/>
            <person name="Ventosa A."/>
        </authorList>
    </citation>
    <scope>NUCLEOTIDE SEQUENCE [LARGE SCALE GENOMIC DNA]</scope>
    <source>
        <strain evidence="6">ag22IC6-390</strain>
    </source>
</reference>
<dbReference type="CDD" id="cd07377">
    <property type="entry name" value="WHTH_GntR"/>
    <property type="match status" value="1"/>
</dbReference>
<dbReference type="PANTHER" id="PTHR43537">
    <property type="entry name" value="TRANSCRIPTIONAL REGULATOR, GNTR FAMILY"/>
    <property type="match status" value="1"/>
</dbReference>
<proteinExistence type="predicted"/>
<keyword evidence="2" id="KW-0238">DNA-binding</keyword>
<evidence type="ECO:0000313" key="5">
    <source>
        <dbReference type="EMBL" id="MEX0468181.1"/>
    </source>
</evidence>
<dbReference type="SUPFAM" id="SSF48008">
    <property type="entry name" value="GntR ligand-binding domain-like"/>
    <property type="match status" value="1"/>
</dbReference>
<dbReference type="Pfam" id="PF07729">
    <property type="entry name" value="FCD"/>
    <property type="match status" value="1"/>
</dbReference>
<dbReference type="InterPro" id="IPR011711">
    <property type="entry name" value="GntR_C"/>
</dbReference>
<evidence type="ECO:0000259" key="4">
    <source>
        <dbReference type="PROSITE" id="PS50949"/>
    </source>
</evidence>
<gene>
    <name evidence="5" type="ORF">V6X73_00310</name>
</gene>
<evidence type="ECO:0000256" key="3">
    <source>
        <dbReference type="ARBA" id="ARBA00023163"/>
    </source>
</evidence>
<keyword evidence="3" id="KW-0804">Transcription</keyword>
<evidence type="ECO:0000256" key="1">
    <source>
        <dbReference type="ARBA" id="ARBA00023015"/>
    </source>
</evidence>
<protein>
    <submittedName>
        <fullName evidence="5">GntR family transcriptional regulator</fullName>
    </submittedName>
</protein>
<dbReference type="SUPFAM" id="SSF46785">
    <property type="entry name" value="Winged helix' DNA-binding domain"/>
    <property type="match status" value="1"/>
</dbReference>
<sequence length="229" mass="26168">MTKTRSTPHTTATERVYRAIRRNILEGVYDGEQFLREEGLAREFQISRTPIREALRRLVSEGWLEQIPHRGARVVEWTRDDADEVFELRSILESHAVRRAATRMQPSEIARLRHLVDAMESLSSAQQSESREDIATLNDQFHQTILESAGSPRLQRLVNAIVQAPMTTRSFHRYNASEMARSMTQHREILQAIEAGDPVWAAAVMRSHILAARPAHHRSDAPLAESSHH</sequence>